<gene>
    <name evidence="2" type="ORF">BET01_04755</name>
</gene>
<dbReference type="Pfam" id="PF12652">
    <property type="entry name" value="CotJB"/>
    <property type="match status" value="1"/>
</dbReference>
<organism evidence="2 3">
    <name type="scientific">Lacrimispora algidixylanolytica</name>
    <dbReference type="NCBI Taxonomy" id="94868"/>
    <lineage>
        <taxon>Bacteria</taxon>
        <taxon>Bacillati</taxon>
        <taxon>Bacillota</taxon>
        <taxon>Clostridia</taxon>
        <taxon>Lachnospirales</taxon>
        <taxon>Lachnospiraceae</taxon>
        <taxon>Lacrimispora</taxon>
    </lineage>
</organism>
<evidence type="ECO:0000259" key="1">
    <source>
        <dbReference type="Pfam" id="PF12652"/>
    </source>
</evidence>
<dbReference type="InterPro" id="IPR024207">
    <property type="entry name" value="CotJB_dom"/>
</dbReference>
<proteinExistence type="predicted"/>
<comment type="caution">
    <text evidence="2">The sequence shown here is derived from an EMBL/GenBank/DDBJ whole genome shotgun (WGS) entry which is preliminary data.</text>
</comment>
<keyword evidence="3" id="KW-1185">Reference proteome</keyword>
<evidence type="ECO:0000313" key="3">
    <source>
        <dbReference type="Proteomes" id="UP000284277"/>
    </source>
</evidence>
<dbReference type="EMBL" id="MCIA01000023">
    <property type="protein sequence ID" value="RKD31161.1"/>
    <property type="molecule type" value="Genomic_DNA"/>
</dbReference>
<accession>A0A419T170</accession>
<reference evidence="2 3" key="1">
    <citation type="submission" date="2016-08" db="EMBL/GenBank/DDBJ databases">
        <title>A new outlook on sporulation: Clostridium algidixylanolyticum.</title>
        <authorList>
            <person name="Poppleton D.I."/>
            <person name="Gribaldo S."/>
        </authorList>
    </citation>
    <scope>NUCLEOTIDE SEQUENCE [LARGE SCALE GENOMIC DNA]</scope>
    <source>
        <strain evidence="2 3">SPL73</strain>
    </source>
</reference>
<sequence length="87" mass="10140">MNCMSDCDMLLKQVFLTSFAVDDVVLYLDTHPLDKDALNYYYYVADLREKAVEAYQEQCGPLMNDGVMDENCWTWLQDPWPWEGVCG</sequence>
<protein>
    <submittedName>
        <fullName evidence="2">Spore coat peptide assembly protein cotJB</fullName>
    </submittedName>
</protein>
<name>A0A419T170_9FIRM</name>
<dbReference type="Proteomes" id="UP000284277">
    <property type="component" value="Unassembled WGS sequence"/>
</dbReference>
<evidence type="ECO:0000313" key="2">
    <source>
        <dbReference type="EMBL" id="RKD31161.1"/>
    </source>
</evidence>
<feature type="domain" description="Protein CotJB" evidence="1">
    <location>
        <begin position="9"/>
        <end position="83"/>
    </location>
</feature>
<dbReference type="AlphaFoldDB" id="A0A419T170"/>
<dbReference type="RefSeq" id="WP_207667622.1">
    <property type="nucleotide sequence ID" value="NZ_MCIA01000023.1"/>
</dbReference>